<dbReference type="OrthoDB" id="2994945at2759"/>
<dbReference type="Proteomes" id="UP000092154">
    <property type="component" value="Unassembled WGS sequence"/>
</dbReference>
<organism evidence="1 2">
    <name type="scientific">Rhizopogon vinicolor AM-OR11-026</name>
    <dbReference type="NCBI Taxonomy" id="1314800"/>
    <lineage>
        <taxon>Eukaryota</taxon>
        <taxon>Fungi</taxon>
        <taxon>Dikarya</taxon>
        <taxon>Basidiomycota</taxon>
        <taxon>Agaricomycotina</taxon>
        <taxon>Agaricomycetes</taxon>
        <taxon>Agaricomycetidae</taxon>
        <taxon>Boletales</taxon>
        <taxon>Suillineae</taxon>
        <taxon>Rhizopogonaceae</taxon>
        <taxon>Rhizopogon</taxon>
    </lineage>
</organism>
<dbReference type="AlphaFoldDB" id="A0A1B7NAU5"/>
<sequence length="161" mass="18814">MNFLKLWWETGDVVNRQPSRVLCGCLCTLYREAIDCQLPLVRQNPDYFLDKFMHMLKTNRFISVHFTTIFCELKRIGLSHKKLKWITKERNETLRAEFIARMTQYDLSELGFIDETLKDEWTPGRRYGWSKKGKRAGSFHFLSTVRGGVAIFAGSPSSLLL</sequence>
<reference evidence="1 2" key="1">
    <citation type="submission" date="2016-06" db="EMBL/GenBank/DDBJ databases">
        <title>Comparative genomics of the ectomycorrhizal sister species Rhizopogon vinicolor and Rhizopogon vesiculosus (Basidiomycota: Boletales) reveals a divergence of the mating type B locus.</title>
        <authorList>
            <consortium name="DOE Joint Genome Institute"/>
            <person name="Mujic A.B."/>
            <person name="Kuo A."/>
            <person name="Tritt A."/>
            <person name="Lipzen A."/>
            <person name="Chen C."/>
            <person name="Johnson J."/>
            <person name="Sharma A."/>
            <person name="Barry K."/>
            <person name="Grigoriev I.V."/>
            <person name="Spatafora J.W."/>
        </authorList>
    </citation>
    <scope>NUCLEOTIDE SEQUENCE [LARGE SCALE GENOMIC DNA]</scope>
    <source>
        <strain evidence="1 2">AM-OR11-026</strain>
    </source>
</reference>
<gene>
    <name evidence="1" type="ORF">K503DRAFT_767209</name>
</gene>
<dbReference type="EMBL" id="KV448167">
    <property type="protein sequence ID" value="OAX41969.1"/>
    <property type="molecule type" value="Genomic_DNA"/>
</dbReference>
<keyword evidence="2" id="KW-1185">Reference proteome</keyword>
<accession>A0A1B7NAU5</accession>
<dbReference type="InParanoid" id="A0A1B7NAU5"/>
<evidence type="ECO:0000313" key="2">
    <source>
        <dbReference type="Proteomes" id="UP000092154"/>
    </source>
</evidence>
<proteinExistence type="predicted"/>
<evidence type="ECO:0000313" key="1">
    <source>
        <dbReference type="EMBL" id="OAX41969.1"/>
    </source>
</evidence>
<dbReference type="STRING" id="1314800.A0A1B7NAU5"/>
<name>A0A1B7NAU5_9AGAM</name>
<protein>
    <submittedName>
        <fullName evidence="1">Uncharacterized protein</fullName>
    </submittedName>
</protein>